<evidence type="ECO:0000313" key="2">
    <source>
        <dbReference type="Proteomes" id="UP001145353"/>
    </source>
</evidence>
<proteinExistence type="predicted"/>
<dbReference type="EMBL" id="JAHXDE010000003">
    <property type="protein sequence ID" value="MCT8505566.1"/>
    <property type="molecule type" value="Genomic_DNA"/>
</dbReference>
<gene>
    <name evidence="1" type="ORF">KZO87_09245</name>
</gene>
<keyword evidence="2" id="KW-1185">Reference proteome</keyword>
<accession>A0A9X2X328</accession>
<name>A0A9X2X328_9GAMM</name>
<dbReference type="RefSeq" id="WP_247640071.1">
    <property type="nucleotide sequence ID" value="NZ_JAHXCZ010000003.1"/>
</dbReference>
<organism evidence="1 2">
    <name type="scientific">Chromohalobacter moromii</name>
    <dbReference type="NCBI Taxonomy" id="2860329"/>
    <lineage>
        <taxon>Bacteria</taxon>
        <taxon>Pseudomonadati</taxon>
        <taxon>Pseudomonadota</taxon>
        <taxon>Gammaproteobacteria</taxon>
        <taxon>Oceanospirillales</taxon>
        <taxon>Halomonadaceae</taxon>
        <taxon>Chromohalobacter</taxon>
    </lineage>
</organism>
<sequence length="152" mass="17039">MNTLGIRAKPCSVIIAVYDTDRAAIINVEDIKIPKALPTPEALKYVRNSILDILREFEIEKAGLRVVESNSQTLKIRRIEIEGVIQEAFASSMLLAYFCGQISTIAVKLKMKRADFKLYVEGDKIYDSVENWNDHSKEDKEAILTALGAVHA</sequence>
<comment type="caution">
    <text evidence="1">The sequence shown here is derived from an EMBL/GenBank/DDBJ whole genome shotgun (WGS) entry which is preliminary data.</text>
</comment>
<dbReference type="AlphaFoldDB" id="A0A9X2X328"/>
<evidence type="ECO:0000313" key="1">
    <source>
        <dbReference type="EMBL" id="MCT8505566.1"/>
    </source>
</evidence>
<reference evidence="1" key="2">
    <citation type="journal article" date="2022" name="Syst. Appl. Microbiol.">
        <title>Chromohalobacter moromii sp. nov., a moderately halophilic bacterium isolated from lupine-based moromi fermentation.</title>
        <authorList>
            <person name="Lulf R.H."/>
            <person name="Hilgarth M."/>
            <person name="Ehrmann M.A."/>
        </authorList>
    </citation>
    <scope>NUCLEOTIDE SEQUENCE</scope>
    <source>
        <strain evidence="1">TMW 2.2304</strain>
    </source>
</reference>
<reference evidence="1" key="1">
    <citation type="submission" date="2021-07" db="EMBL/GenBank/DDBJ databases">
        <authorList>
            <person name="Luelf R.H."/>
        </authorList>
    </citation>
    <scope>NUCLEOTIDE SEQUENCE</scope>
    <source>
        <strain evidence="1">TMW 2.2304</strain>
    </source>
</reference>
<dbReference type="Proteomes" id="UP001145353">
    <property type="component" value="Unassembled WGS sequence"/>
</dbReference>
<protein>
    <submittedName>
        <fullName evidence="1">Uncharacterized protein</fullName>
    </submittedName>
</protein>